<reference evidence="2" key="2">
    <citation type="journal article" date="2017" name="J. Anim. Genet.">
        <title>Multiple reference genome sequences of hot pepper reveal the massive evolution of plant disease resistance genes by retroduplication.</title>
        <authorList>
            <person name="Kim S."/>
            <person name="Park J."/>
            <person name="Yeom S.-I."/>
            <person name="Kim Y.-M."/>
            <person name="Seo E."/>
            <person name="Kim K.-T."/>
            <person name="Kim M.-S."/>
            <person name="Lee J.M."/>
            <person name="Cheong K."/>
            <person name="Shin H.-S."/>
            <person name="Kim S.-B."/>
            <person name="Han K."/>
            <person name="Lee J."/>
            <person name="Park M."/>
            <person name="Lee H.-A."/>
            <person name="Lee H.-Y."/>
            <person name="Lee Y."/>
            <person name="Oh S."/>
            <person name="Lee J.H."/>
            <person name="Choi E."/>
            <person name="Choi E."/>
            <person name="Lee S.E."/>
            <person name="Jeon J."/>
            <person name="Kim H."/>
            <person name="Choi G."/>
            <person name="Song H."/>
            <person name="Lee J."/>
            <person name="Lee S.-C."/>
            <person name="Kwon J.-K."/>
            <person name="Lee H.-Y."/>
            <person name="Koo N."/>
            <person name="Hong Y."/>
            <person name="Kim R.W."/>
            <person name="Kang W.-H."/>
            <person name="Huh J.H."/>
            <person name="Kang B.-C."/>
            <person name="Yang T.-J."/>
            <person name="Lee Y.-H."/>
            <person name="Bennetzen J.L."/>
            <person name="Choi D."/>
        </authorList>
    </citation>
    <scope>NUCLEOTIDE SEQUENCE [LARGE SCALE GENOMIC DNA]</scope>
    <source>
        <strain evidence="2">cv. PBC81</strain>
    </source>
</reference>
<proteinExistence type="predicted"/>
<evidence type="ECO:0000313" key="2">
    <source>
        <dbReference type="Proteomes" id="UP000224567"/>
    </source>
</evidence>
<dbReference type="PANTHER" id="PTHR33022">
    <property type="entry name" value="DUF1985 DOMAIN-CONTAINING PROTEIN"/>
    <property type="match status" value="1"/>
</dbReference>
<dbReference type="InterPro" id="IPR038765">
    <property type="entry name" value="Papain-like_cys_pep_sf"/>
</dbReference>
<dbReference type="Proteomes" id="UP000224567">
    <property type="component" value="Unassembled WGS sequence"/>
</dbReference>
<organism evidence="1 2">
    <name type="scientific">Capsicum baccatum</name>
    <name type="common">Peruvian pepper</name>
    <dbReference type="NCBI Taxonomy" id="33114"/>
    <lineage>
        <taxon>Eukaryota</taxon>
        <taxon>Viridiplantae</taxon>
        <taxon>Streptophyta</taxon>
        <taxon>Embryophyta</taxon>
        <taxon>Tracheophyta</taxon>
        <taxon>Spermatophyta</taxon>
        <taxon>Magnoliopsida</taxon>
        <taxon>eudicotyledons</taxon>
        <taxon>Gunneridae</taxon>
        <taxon>Pentapetalae</taxon>
        <taxon>asterids</taxon>
        <taxon>lamiids</taxon>
        <taxon>Solanales</taxon>
        <taxon>Solanaceae</taxon>
        <taxon>Solanoideae</taxon>
        <taxon>Capsiceae</taxon>
        <taxon>Capsicum</taxon>
    </lineage>
</organism>
<evidence type="ECO:0008006" key="3">
    <source>
        <dbReference type="Google" id="ProtNLM"/>
    </source>
</evidence>
<reference evidence="1 2" key="1">
    <citation type="journal article" date="2017" name="Genome Biol.">
        <title>New reference genome sequences of hot pepper reveal the massive evolution of plant disease-resistance genes by retroduplication.</title>
        <authorList>
            <person name="Kim S."/>
            <person name="Park J."/>
            <person name="Yeom S.I."/>
            <person name="Kim Y.M."/>
            <person name="Seo E."/>
            <person name="Kim K.T."/>
            <person name="Kim M.S."/>
            <person name="Lee J.M."/>
            <person name="Cheong K."/>
            <person name="Shin H.S."/>
            <person name="Kim S.B."/>
            <person name="Han K."/>
            <person name="Lee J."/>
            <person name="Park M."/>
            <person name="Lee H.A."/>
            <person name="Lee H.Y."/>
            <person name="Lee Y."/>
            <person name="Oh S."/>
            <person name="Lee J.H."/>
            <person name="Choi E."/>
            <person name="Choi E."/>
            <person name="Lee S.E."/>
            <person name="Jeon J."/>
            <person name="Kim H."/>
            <person name="Choi G."/>
            <person name="Song H."/>
            <person name="Lee J."/>
            <person name="Lee S.C."/>
            <person name="Kwon J.K."/>
            <person name="Lee H.Y."/>
            <person name="Koo N."/>
            <person name="Hong Y."/>
            <person name="Kim R.W."/>
            <person name="Kang W.H."/>
            <person name="Huh J.H."/>
            <person name="Kang B.C."/>
            <person name="Yang T.J."/>
            <person name="Lee Y.H."/>
            <person name="Bennetzen J.L."/>
            <person name="Choi D."/>
        </authorList>
    </citation>
    <scope>NUCLEOTIDE SEQUENCE [LARGE SCALE GENOMIC DNA]</scope>
    <source>
        <strain evidence="2">cv. PBC81</strain>
    </source>
</reference>
<dbReference type="AlphaFoldDB" id="A0A2G2V4B8"/>
<dbReference type="SUPFAM" id="SSF54001">
    <property type="entry name" value="Cysteine proteinases"/>
    <property type="match status" value="1"/>
</dbReference>
<sequence>MRGCCSCSLVPPRLVLGRGRVGIFDLLGSAVWSSRPFDHSFRSPGSGIPLSLDPCRMDFGSVSLYAFLPSSGVERPLAGLGTFLAMKLAQSGRTSLAAISTGCAPVPGGAVMEIGGLEELTYLCIEYLYLHIHSCLSFFCGNRVSFDRIASLIQFSSVTVGYWSLDCGIFVAEYAKYLSEGLVLPSNGFDAQTHHLRYATLLWNYGTVKARKNYTNDNDDPSRSRPSYVLPLDDAMMVSLE</sequence>
<evidence type="ECO:0000313" key="1">
    <source>
        <dbReference type="EMBL" id="PHT27832.1"/>
    </source>
</evidence>
<gene>
    <name evidence="1" type="ORF">CQW23_32563</name>
</gene>
<accession>A0A2G2V4B8</accession>
<dbReference type="EMBL" id="MLFT02000306">
    <property type="protein sequence ID" value="PHT27832.1"/>
    <property type="molecule type" value="Genomic_DNA"/>
</dbReference>
<protein>
    <recommendedName>
        <fullName evidence="3">Ubiquitin-like protease family profile domain-containing protein</fullName>
    </recommendedName>
</protein>
<dbReference type="PANTHER" id="PTHR33022:SF13">
    <property type="entry name" value="UBIQUITIN-LIKE PROTEASE FAMILY PROFILE DOMAIN-CONTAINING PROTEIN"/>
    <property type="match status" value="1"/>
</dbReference>
<name>A0A2G2V4B8_CAPBA</name>
<comment type="caution">
    <text evidence="1">The sequence shown here is derived from an EMBL/GenBank/DDBJ whole genome shotgun (WGS) entry which is preliminary data.</text>
</comment>
<keyword evidence="2" id="KW-1185">Reference proteome</keyword>